<sequence>MGTKEKIKNWLEAEYNSLHLEHVSEQKESELKDRFIRFYCKFDKRLIRIKREKISVSPIQNGGVRLSLVAWGKCYGQFYEV</sequence>
<protein>
    <submittedName>
        <fullName evidence="1">Uncharacterized protein</fullName>
    </submittedName>
</protein>
<comment type="caution">
    <text evidence="1">The sequence shown here is derived from an EMBL/GenBank/DDBJ whole genome shotgun (WGS) entry which is preliminary data.</text>
</comment>
<gene>
    <name evidence="1" type="ORF">DWV76_00425</name>
</gene>
<dbReference type="RefSeq" id="WP_118062977.1">
    <property type="nucleotide sequence ID" value="NZ_QSAG01000001.1"/>
</dbReference>
<evidence type="ECO:0000313" key="2">
    <source>
        <dbReference type="Proteomes" id="UP000283785"/>
    </source>
</evidence>
<accession>A0AA93BFA5</accession>
<name>A0AA93BFA5_9BACT</name>
<dbReference type="Proteomes" id="UP000283785">
    <property type="component" value="Unassembled WGS sequence"/>
</dbReference>
<dbReference type="EMBL" id="QSAG01000001">
    <property type="protein sequence ID" value="RGW45017.1"/>
    <property type="molecule type" value="Genomic_DNA"/>
</dbReference>
<evidence type="ECO:0000313" key="1">
    <source>
        <dbReference type="EMBL" id="RGW45017.1"/>
    </source>
</evidence>
<dbReference type="AlphaFoldDB" id="A0AA93BFA5"/>
<proteinExistence type="predicted"/>
<organism evidence="1 2">
    <name type="scientific">Segatella copri</name>
    <dbReference type="NCBI Taxonomy" id="165179"/>
    <lineage>
        <taxon>Bacteria</taxon>
        <taxon>Pseudomonadati</taxon>
        <taxon>Bacteroidota</taxon>
        <taxon>Bacteroidia</taxon>
        <taxon>Bacteroidales</taxon>
        <taxon>Prevotellaceae</taxon>
        <taxon>Segatella</taxon>
    </lineage>
</organism>
<reference evidence="1 2" key="1">
    <citation type="submission" date="2018-08" db="EMBL/GenBank/DDBJ databases">
        <title>A genome reference for cultivated species of the human gut microbiota.</title>
        <authorList>
            <person name="Zou Y."/>
            <person name="Xue W."/>
            <person name="Luo G."/>
        </authorList>
    </citation>
    <scope>NUCLEOTIDE SEQUENCE [LARGE SCALE GENOMIC DNA]</scope>
    <source>
        <strain evidence="1 2">AF12-50</strain>
    </source>
</reference>